<name>A0A9X2XE61_9PSED</name>
<accession>A0A9X2XE61</accession>
<protein>
    <recommendedName>
        <fullName evidence="3">DUF465 domain-containing protein</fullName>
    </recommendedName>
</protein>
<dbReference type="AlphaFoldDB" id="A0A9X2XE61"/>
<gene>
    <name evidence="1" type="ORF">OC940_03940</name>
</gene>
<dbReference type="EMBL" id="JAOSKY010000002">
    <property type="protein sequence ID" value="MCU7246953.1"/>
    <property type="molecule type" value="Genomic_DNA"/>
</dbReference>
<dbReference type="RefSeq" id="WP_217829738.1">
    <property type="nucleotide sequence ID" value="NZ_JAOSKY010000002.1"/>
</dbReference>
<reference evidence="1" key="2">
    <citation type="journal article" date="2023" name="mSystems">
        <title>Charting the Lipopeptidome of Nonpathogenic Pseudomonas.</title>
        <authorList>
            <person name="Cesa-Luna C."/>
            <person name="Geudens N."/>
            <person name="Girard L."/>
            <person name="De Roo V."/>
            <person name="Maklad H.R."/>
            <person name="Martins J.C."/>
            <person name="Hofte M."/>
            <person name="De Mot R."/>
        </authorList>
    </citation>
    <scope>NUCLEOTIDE SEQUENCE</scope>
    <source>
        <strain evidence="1">B1M3-32</strain>
    </source>
</reference>
<organism evidence="1 2">
    <name type="scientific">Pseudomonas koreensis</name>
    <dbReference type="NCBI Taxonomy" id="198620"/>
    <lineage>
        <taxon>Bacteria</taxon>
        <taxon>Pseudomonadati</taxon>
        <taxon>Pseudomonadota</taxon>
        <taxon>Gammaproteobacteria</taxon>
        <taxon>Pseudomonadales</taxon>
        <taxon>Pseudomonadaceae</taxon>
        <taxon>Pseudomonas</taxon>
    </lineage>
</organism>
<comment type="caution">
    <text evidence="1">The sequence shown here is derived from an EMBL/GenBank/DDBJ whole genome shotgun (WGS) entry which is preliminary data.</text>
</comment>
<evidence type="ECO:0000313" key="1">
    <source>
        <dbReference type="EMBL" id="MCU7246953.1"/>
    </source>
</evidence>
<dbReference type="Proteomes" id="UP001139955">
    <property type="component" value="Unassembled WGS sequence"/>
</dbReference>
<keyword evidence="2" id="KW-1185">Reference proteome</keyword>
<evidence type="ECO:0000313" key="2">
    <source>
        <dbReference type="Proteomes" id="UP001139955"/>
    </source>
</evidence>
<reference evidence="1" key="1">
    <citation type="submission" date="2022-09" db="EMBL/GenBank/DDBJ databases">
        <authorList>
            <person name="Cesa-Luna C."/>
            <person name="Girard L."/>
            <person name="Lood C."/>
            <person name="Hofte M."/>
            <person name="De Mot R."/>
        </authorList>
    </citation>
    <scope>NUCLEOTIDE SEQUENCE</scope>
    <source>
        <strain evidence="1">B1M3-32</strain>
    </source>
</reference>
<proteinExistence type="predicted"/>
<evidence type="ECO:0008006" key="3">
    <source>
        <dbReference type="Google" id="ProtNLM"/>
    </source>
</evidence>
<sequence length="80" mass="9178">MPVPHDLYQDLSITKEKIQQIRSQDPHLDALINKYLQADKEVVEAETATSDAPSDDVLRKLKEVRVFVKDQIVANLQQHL</sequence>